<gene>
    <name evidence="1" type="ORF">ILYODFUR_015272</name>
</gene>
<comment type="caution">
    <text evidence="1">The sequence shown here is derived from an EMBL/GenBank/DDBJ whole genome shotgun (WGS) entry which is preliminary data.</text>
</comment>
<evidence type="ECO:0000313" key="1">
    <source>
        <dbReference type="EMBL" id="MEQ2225221.1"/>
    </source>
</evidence>
<evidence type="ECO:0000313" key="2">
    <source>
        <dbReference type="Proteomes" id="UP001482620"/>
    </source>
</evidence>
<keyword evidence="2" id="KW-1185">Reference proteome</keyword>
<reference evidence="1 2" key="1">
    <citation type="submission" date="2021-06" db="EMBL/GenBank/DDBJ databases">
        <authorList>
            <person name="Palmer J.M."/>
        </authorList>
    </citation>
    <scope>NUCLEOTIDE SEQUENCE [LARGE SCALE GENOMIC DNA]</scope>
    <source>
        <strain evidence="2">if_2019</strain>
        <tissue evidence="1">Muscle</tissue>
    </source>
</reference>
<sequence length="144" mass="16340">MQAPKWYSTEGCANVQNTGFFFVNITSCNLGHLKDHLSGEEEMQSTMNSVLCQPLLDTVHVWFYFSKGVGLLTLLLTQTVTNVEWDHDILLLPKFQRNVLSCWSKIDNEVGSRSQYLKFLSVARNNSQILTPLTTCGQFFKVEG</sequence>
<protein>
    <submittedName>
        <fullName evidence="1">Uncharacterized protein</fullName>
    </submittedName>
</protein>
<dbReference type="EMBL" id="JAHRIQ010012917">
    <property type="protein sequence ID" value="MEQ2225221.1"/>
    <property type="molecule type" value="Genomic_DNA"/>
</dbReference>
<accession>A0ABV0SYM8</accession>
<organism evidence="1 2">
    <name type="scientific">Ilyodon furcidens</name>
    <name type="common">goldbreast splitfin</name>
    <dbReference type="NCBI Taxonomy" id="33524"/>
    <lineage>
        <taxon>Eukaryota</taxon>
        <taxon>Metazoa</taxon>
        <taxon>Chordata</taxon>
        <taxon>Craniata</taxon>
        <taxon>Vertebrata</taxon>
        <taxon>Euteleostomi</taxon>
        <taxon>Actinopterygii</taxon>
        <taxon>Neopterygii</taxon>
        <taxon>Teleostei</taxon>
        <taxon>Neoteleostei</taxon>
        <taxon>Acanthomorphata</taxon>
        <taxon>Ovalentaria</taxon>
        <taxon>Atherinomorphae</taxon>
        <taxon>Cyprinodontiformes</taxon>
        <taxon>Goodeidae</taxon>
        <taxon>Ilyodon</taxon>
    </lineage>
</organism>
<name>A0ABV0SYM8_9TELE</name>
<dbReference type="Proteomes" id="UP001482620">
    <property type="component" value="Unassembled WGS sequence"/>
</dbReference>
<proteinExistence type="predicted"/>